<accession>A0A1G2NGS7</accession>
<sequence length="114" mass="12591">MRNLRTRLAFALAVITLAGLASYGTYQAREYLRGPSLYIESTAQDGALVHIGGEAKRIAFLSLNGKQIFTDENGLWQETALLLPGYNSITVAASDRFGRTNEKYLDAYRTADNI</sequence>
<dbReference type="InterPro" id="IPR013783">
    <property type="entry name" value="Ig-like_fold"/>
</dbReference>
<comment type="caution">
    <text evidence="1">The sequence shown here is derived from an EMBL/GenBank/DDBJ whole genome shotgun (WGS) entry which is preliminary data.</text>
</comment>
<evidence type="ECO:0008006" key="3">
    <source>
        <dbReference type="Google" id="ProtNLM"/>
    </source>
</evidence>
<dbReference type="Proteomes" id="UP000177797">
    <property type="component" value="Unassembled WGS sequence"/>
</dbReference>
<organism evidence="1 2">
    <name type="scientific">Candidatus Taylorbacteria bacterium RIFCSPLOWO2_01_FULL_48_100</name>
    <dbReference type="NCBI Taxonomy" id="1802322"/>
    <lineage>
        <taxon>Bacteria</taxon>
        <taxon>Candidatus Tayloriibacteriota</taxon>
    </lineage>
</organism>
<reference evidence="1 2" key="1">
    <citation type="journal article" date="2016" name="Nat. Commun.">
        <title>Thousands of microbial genomes shed light on interconnected biogeochemical processes in an aquifer system.</title>
        <authorList>
            <person name="Anantharaman K."/>
            <person name="Brown C.T."/>
            <person name="Hug L.A."/>
            <person name="Sharon I."/>
            <person name="Castelle C.J."/>
            <person name="Probst A.J."/>
            <person name="Thomas B.C."/>
            <person name="Singh A."/>
            <person name="Wilkins M.J."/>
            <person name="Karaoz U."/>
            <person name="Brodie E.L."/>
            <person name="Williams K.H."/>
            <person name="Hubbard S.S."/>
            <person name="Banfield J.F."/>
        </authorList>
    </citation>
    <scope>NUCLEOTIDE SEQUENCE [LARGE SCALE GENOMIC DNA]</scope>
</reference>
<evidence type="ECO:0000313" key="1">
    <source>
        <dbReference type="EMBL" id="OHA34601.1"/>
    </source>
</evidence>
<name>A0A1G2NGS7_9BACT</name>
<dbReference type="EMBL" id="MHSA01000011">
    <property type="protein sequence ID" value="OHA34601.1"/>
    <property type="molecule type" value="Genomic_DNA"/>
</dbReference>
<gene>
    <name evidence="1" type="ORF">A2938_03570</name>
</gene>
<evidence type="ECO:0000313" key="2">
    <source>
        <dbReference type="Proteomes" id="UP000177797"/>
    </source>
</evidence>
<proteinExistence type="predicted"/>
<dbReference type="AlphaFoldDB" id="A0A1G2NGS7"/>
<dbReference type="Gene3D" id="2.60.40.10">
    <property type="entry name" value="Immunoglobulins"/>
    <property type="match status" value="1"/>
</dbReference>
<protein>
    <recommendedName>
        <fullName evidence="3">Bacterial Ig domain-containing protein</fullName>
    </recommendedName>
</protein>